<comment type="subcellular location">
    <subcellularLocation>
        <location evidence="1">Membrane</location>
        <topology evidence="1">Multi-pass membrane protein</topology>
    </subcellularLocation>
</comment>
<feature type="transmembrane region" description="Helical" evidence="7">
    <location>
        <begin position="151"/>
        <end position="174"/>
    </location>
</feature>
<evidence type="ECO:0000256" key="4">
    <source>
        <dbReference type="ARBA" id="ARBA00022989"/>
    </source>
</evidence>
<feature type="region of interest" description="Disordered" evidence="6">
    <location>
        <begin position="277"/>
        <end position="307"/>
    </location>
</feature>
<evidence type="ECO:0000256" key="1">
    <source>
        <dbReference type="ARBA" id="ARBA00004141"/>
    </source>
</evidence>
<evidence type="ECO:0000256" key="3">
    <source>
        <dbReference type="ARBA" id="ARBA00022692"/>
    </source>
</evidence>
<feature type="transmembrane region" description="Helical" evidence="7">
    <location>
        <begin position="194"/>
        <end position="216"/>
    </location>
</feature>
<keyword evidence="3 7" id="KW-0812">Transmembrane</keyword>
<evidence type="ECO:0000259" key="8">
    <source>
        <dbReference type="PROSITE" id="PS50850"/>
    </source>
</evidence>
<feature type="transmembrane region" description="Helical" evidence="7">
    <location>
        <begin position="467"/>
        <end position="486"/>
    </location>
</feature>
<keyword evidence="5 7" id="KW-0472">Membrane</keyword>
<dbReference type="PANTHER" id="PTHR23511">
    <property type="entry name" value="SYNAPTIC VESICLE GLYCOPROTEIN 2"/>
    <property type="match status" value="1"/>
</dbReference>
<feature type="domain" description="Major facilitator superfamily (MFS) profile" evidence="8">
    <location>
        <begin position="1"/>
        <end position="513"/>
    </location>
</feature>
<feature type="transmembrane region" description="Helical" evidence="7">
    <location>
        <begin position="92"/>
        <end position="109"/>
    </location>
</feature>
<keyword evidence="2" id="KW-0813">Transport</keyword>
<dbReference type="Proteomes" id="UP000279236">
    <property type="component" value="Unassembled WGS sequence"/>
</dbReference>
<evidence type="ECO:0000256" key="7">
    <source>
        <dbReference type="SAM" id="Phobius"/>
    </source>
</evidence>
<feature type="transmembrane region" description="Helical" evidence="7">
    <location>
        <begin position="63"/>
        <end position="85"/>
    </location>
</feature>
<dbReference type="AlphaFoldDB" id="A0A427XKI9"/>
<dbReference type="PANTHER" id="PTHR23511:SF5">
    <property type="entry name" value="MAJOR FACILITATOR-TYPE TRANSPORTER HXNZ-RELATED"/>
    <property type="match status" value="1"/>
</dbReference>
<dbReference type="EMBL" id="RSCE01000010">
    <property type="protein sequence ID" value="RSH79302.1"/>
    <property type="molecule type" value="Genomic_DNA"/>
</dbReference>
<dbReference type="CDD" id="cd17316">
    <property type="entry name" value="MFS_SV2_like"/>
    <property type="match status" value="1"/>
</dbReference>
<dbReference type="RefSeq" id="XP_028474449.1">
    <property type="nucleotide sequence ID" value="XM_028617142.1"/>
</dbReference>
<feature type="region of interest" description="Disordered" evidence="6">
    <location>
        <begin position="1"/>
        <end position="34"/>
    </location>
</feature>
<dbReference type="PROSITE" id="PS50850">
    <property type="entry name" value="MFS"/>
    <property type="match status" value="1"/>
</dbReference>
<comment type="caution">
    <text evidence="9">The sequence shown here is derived from an EMBL/GenBank/DDBJ whole genome shotgun (WGS) entry which is preliminary data.</text>
</comment>
<evidence type="ECO:0000313" key="10">
    <source>
        <dbReference type="Proteomes" id="UP000279236"/>
    </source>
</evidence>
<sequence>MVPRDLTLVTSPNLDSPRSSEDEDSITSSQGDEAERGLEETLEKLGFVILPRVQVHWNLGSEVVGVLSASTMAGMMVGAVGWGVVSDLVGRALPFHSTLLLTAIFGIAASFSPNFWVLCTWLFCLGTAVGGSMPTDGTLFLENLPHSKQYLLTLLSVFFSFGAVLSATTGFALLPKKSCKTFEGCDIDGGANNGWRHVLLALGSINLLCALARFIVLRLHESPRFLVANGRSNEAVVVLRSIATFNDESMTIEPVDVRPQLLAGDSSVIIDEEQRTLMPESPTSPITPRSPHGRSPHRHHLPGRHGPKSKWAWFHSWKAQMGRLFSPKWRRTVILMWIIWGAMAFAYTMFNVWLPAILESRQGESDDAIHGALKDVVLYSVAGCPGSIIGAWMIQTKLGRRQSLALCTVATGLCMFVFIRVRSNNAVIVSSMFVSLTGTAMYAVLYGMTPETFGTSIRGTACGTSAALSRLAGVVAPVIAGFLLAVKPELPLITATAVYIGTALCSLLLPPDRVSRGPAVFAH</sequence>
<feature type="transmembrane region" description="Helical" evidence="7">
    <location>
        <begin position="115"/>
        <end position="139"/>
    </location>
</feature>
<evidence type="ECO:0000256" key="5">
    <source>
        <dbReference type="ARBA" id="ARBA00023136"/>
    </source>
</evidence>
<protein>
    <recommendedName>
        <fullName evidence="8">Major facilitator superfamily (MFS) profile domain-containing protein</fullName>
    </recommendedName>
</protein>
<dbReference type="OrthoDB" id="2591935at2759"/>
<name>A0A427XKI9_9TREE</name>
<dbReference type="Pfam" id="PF07690">
    <property type="entry name" value="MFS_1"/>
    <property type="match status" value="1"/>
</dbReference>
<evidence type="ECO:0000256" key="2">
    <source>
        <dbReference type="ARBA" id="ARBA00022448"/>
    </source>
</evidence>
<evidence type="ECO:0000256" key="6">
    <source>
        <dbReference type="SAM" id="MobiDB-lite"/>
    </source>
</evidence>
<feature type="transmembrane region" description="Helical" evidence="7">
    <location>
        <begin position="427"/>
        <end position="446"/>
    </location>
</feature>
<dbReference type="SUPFAM" id="SSF103473">
    <property type="entry name" value="MFS general substrate transporter"/>
    <property type="match status" value="1"/>
</dbReference>
<dbReference type="Gene3D" id="1.20.1250.20">
    <property type="entry name" value="MFS general substrate transporter like domains"/>
    <property type="match status" value="1"/>
</dbReference>
<dbReference type="GeneID" id="39585885"/>
<keyword evidence="10" id="KW-1185">Reference proteome</keyword>
<evidence type="ECO:0000313" key="9">
    <source>
        <dbReference type="EMBL" id="RSH79302.1"/>
    </source>
</evidence>
<feature type="transmembrane region" description="Helical" evidence="7">
    <location>
        <begin position="403"/>
        <end position="421"/>
    </location>
</feature>
<feature type="transmembrane region" description="Helical" evidence="7">
    <location>
        <begin position="376"/>
        <end position="394"/>
    </location>
</feature>
<feature type="transmembrane region" description="Helical" evidence="7">
    <location>
        <begin position="333"/>
        <end position="356"/>
    </location>
</feature>
<feature type="transmembrane region" description="Helical" evidence="7">
    <location>
        <begin position="492"/>
        <end position="509"/>
    </location>
</feature>
<keyword evidence="4 7" id="KW-1133">Transmembrane helix</keyword>
<dbReference type="GO" id="GO:0022857">
    <property type="term" value="F:transmembrane transporter activity"/>
    <property type="evidence" value="ECO:0007669"/>
    <property type="project" value="InterPro"/>
</dbReference>
<gene>
    <name evidence="9" type="ORF">EHS24_001342</name>
</gene>
<dbReference type="GO" id="GO:0016020">
    <property type="term" value="C:membrane"/>
    <property type="evidence" value="ECO:0007669"/>
    <property type="project" value="UniProtKB-SubCell"/>
</dbReference>
<reference evidence="9 10" key="1">
    <citation type="submission" date="2018-11" db="EMBL/GenBank/DDBJ databases">
        <title>Genome sequence of Apiotrichum porosum DSM 27194.</title>
        <authorList>
            <person name="Aliyu H."/>
            <person name="Gorte O."/>
            <person name="Ochsenreither K."/>
        </authorList>
    </citation>
    <scope>NUCLEOTIDE SEQUENCE [LARGE SCALE GENOMIC DNA]</scope>
    <source>
        <strain evidence="9 10">DSM 27194</strain>
    </source>
</reference>
<organism evidence="9 10">
    <name type="scientific">Apiotrichum porosum</name>
    <dbReference type="NCBI Taxonomy" id="105984"/>
    <lineage>
        <taxon>Eukaryota</taxon>
        <taxon>Fungi</taxon>
        <taxon>Dikarya</taxon>
        <taxon>Basidiomycota</taxon>
        <taxon>Agaricomycotina</taxon>
        <taxon>Tremellomycetes</taxon>
        <taxon>Trichosporonales</taxon>
        <taxon>Trichosporonaceae</taxon>
        <taxon>Apiotrichum</taxon>
    </lineage>
</organism>
<feature type="compositionally biased region" description="Basic residues" evidence="6">
    <location>
        <begin position="291"/>
        <end position="307"/>
    </location>
</feature>
<accession>A0A427XKI9</accession>
<dbReference type="InterPro" id="IPR011701">
    <property type="entry name" value="MFS"/>
</dbReference>
<proteinExistence type="predicted"/>
<dbReference type="InterPro" id="IPR020846">
    <property type="entry name" value="MFS_dom"/>
</dbReference>
<dbReference type="InterPro" id="IPR036259">
    <property type="entry name" value="MFS_trans_sf"/>
</dbReference>
<feature type="compositionally biased region" description="Polar residues" evidence="6">
    <location>
        <begin position="8"/>
        <end position="17"/>
    </location>
</feature>